<accession>A0ABP3GPI6</accession>
<dbReference type="RefSeq" id="WP_344118028.1">
    <property type="nucleotide sequence ID" value="NZ_BAAABW010000015.1"/>
</dbReference>
<evidence type="ECO:0000256" key="1">
    <source>
        <dbReference type="SAM" id="SignalP"/>
    </source>
</evidence>
<evidence type="ECO:0000313" key="3">
    <source>
        <dbReference type="Proteomes" id="UP001500063"/>
    </source>
</evidence>
<organism evidence="2 3">
    <name type="scientific">Streptomyces blastmyceticus</name>
    <dbReference type="NCBI Taxonomy" id="68180"/>
    <lineage>
        <taxon>Bacteria</taxon>
        <taxon>Bacillati</taxon>
        <taxon>Actinomycetota</taxon>
        <taxon>Actinomycetes</taxon>
        <taxon>Kitasatosporales</taxon>
        <taxon>Streptomycetaceae</taxon>
        <taxon>Streptomyces</taxon>
    </lineage>
</organism>
<name>A0ABP3GPI6_9ACTN</name>
<keyword evidence="1" id="KW-0732">Signal</keyword>
<keyword evidence="3" id="KW-1185">Reference proteome</keyword>
<sequence>MKFSARHLLVPLLVTGIAVPLSAIPAAAAGPGPADRIPPALTAADGPADKDAVTVVRGGADGPATAVPVGDTRLTGYDEAGGHAVLSAGKAANGQASAAQLRPGDVIASPATPVAPHGALVKVVATRPAADGSVAVDTAPADLVDALGDAKADLRTPLTAADLKVKSLTNGGKATAGQAGGQGIRLDVDVPMPDGVKPTQGNSSALSASMELHPEMLFSYERAHWYGYAPSRAEIGVAADYGAGVKVHAEGSASYDTGHKPLHIPAAEVDVDKTVWLGPVPIVLNLKVDYFYDVSADGKITVDAEQRTDGRLEVGARYDADKGWSALTSPEPTMQGTPARIRGAATAKAGIGSHTRLGLYGSVGVEADAMPYLKATATGSAEGTPPKDVKADWGLYAGLELNGSFFARLRIFGVKVIDHSWSFPEVRYERKLAGGTGQ</sequence>
<proteinExistence type="predicted"/>
<dbReference type="Proteomes" id="UP001500063">
    <property type="component" value="Unassembled WGS sequence"/>
</dbReference>
<feature type="chain" id="PRO_5045038064" evidence="1">
    <location>
        <begin position="24"/>
        <end position="438"/>
    </location>
</feature>
<dbReference type="EMBL" id="BAAABW010000015">
    <property type="protein sequence ID" value="GAA0348848.1"/>
    <property type="molecule type" value="Genomic_DNA"/>
</dbReference>
<feature type="signal peptide" evidence="1">
    <location>
        <begin position="1"/>
        <end position="23"/>
    </location>
</feature>
<evidence type="ECO:0000313" key="2">
    <source>
        <dbReference type="EMBL" id="GAA0348848.1"/>
    </source>
</evidence>
<comment type="caution">
    <text evidence="2">The sequence shown here is derived from an EMBL/GenBank/DDBJ whole genome shotgun (WGS) entry which is preliminary data.</text>
</comment>
<gene>
    <name evidence="2" type="ORF">GCM10010319_26920</name>
</gene>
<reference evidence="3" key="1">
    <citation type="journal article" date="2019" name="Int. J. Syst. Evol. Microbiol.">
        <title>The Global Catalogue of Microorganisms (GCM) 10K type strain sequencing project: providing services to taxonomists for standard genome sequencing and annotation.</title>
        <authorList>
            <consortium name="The Broad Institute Genomics Platform"/>
            <consortium name="The Broad Institute Genome Sequencing Center for Infectious Disease"/>
            <person name="Wu L."/>
            <person name="Ma J."/>
        </authorList>
    </citation>
    <scope>NUCLEOTIDE SEQUENCE [LARGE SCALE GENOMIC DNA]</scope>
    <source>
        <strain evidence="3">JCM 4565</strain>
    </source>
</reference>
<protein>
    <submittedName>
        <fullName evidence="2">Uncharacterized protein</fullName>
    </submittedName>
</protein>